<organism evidence="1 2">
    <name type="scientific">Prochlorothrix hollandica PCC 9006 = CALU 1027</name>
    <dbReference type="NCBI Taxonomy" id="317619"/>
    <lineage>
        <taxon>Bacteria</taxon>
        <taxon>Bacillati</taxon>
        <taxon>Cyanobacteriota</taxon>
        <taxon>Cyanophyceae</taxon>
        <taxon>Prochlorotrichales</taxon>
        <taxon>Prochlorotrichaceae</taxon>
        <taxon>Prochlorothrix</taxon>
    </lineage>
</organism>
<comment type="caution">
    <text evidence="1">The sequence shown here is derived from an EMBL/GenBank/DDBJ whole genome shotgun (WGS) entry which is preliminary data.</text>
</comment>
<keyword evidence="2" id="KW-1185">Reference proteome</keyword>
<evidence type="ECO:0000313" key="1">
    <source>
        <dbReference type="EMBL" id="KKJ01303.1"/>
    </source>
</evidence>
<reference evidence="1" key="1">
    <citation type="submission" date="2012-04" db="EMBL/GenBank/DDBJ databases">
        <authorList>
            <person name="Borisov I.G."/>
            <person name="Ivanikova N.V."/>
            <person name="Pinevich A.V."/>
        </authorList>
    </citation>
    <scope>NUCLEOTIDE SEQUENCE</scope>
    <source>
        <strain evidence="1">CALU 1027</strain>
    </source>
</reference>
<protein>
    <submittedName>
        <fullName evidence="1">Transposase</fullName>
    </submittedName>
</protein>
<sequence>MTQISKVVVWLRGEVKTPPFSSKARVEMGVLLRCLQQGEQIRLPCSRPMPSIGLRCHELRVQDEDKIWRLVYRIDRDAIVILEVFQKTTQKTPQQVIRACQQRLKQYDS</sequence>
<dbReference type="OrthoDB" id="9797093at2"/>
<gene>
    <name evidence="1" type="ORF">PROH_02780</name>
</gene>
<dbReference type="Proteomes" id="UP000034681">
    <property type="component" value="Unassembled WGS sequence"/>
</dbReference>
<dbReference type="InterPro" id="IPR009241">
    <property type="entry name" value="HigB-like"/>
</dbReference>
<name>A0A0M2Q1X9_PROHO</name>
<dbReference type="AlphaFoldDB" id="A0A0M2Q1X9"/>
<dbReference type="EMBL" id="AJTX02000002">
    <property type="protein sequence ID" value="KKJ01303.1"/>
    <property type="molecule type" value="Genomic_DNA"/>
</dbReference>
<dbReference type="STRING" id="317619.GCA_000332315_03751"/>
<accession>A0A0M2Q1X9</accession>
<proteinExistence type="predicted"/>
<evidence type="ECO:0000313" key="2">
    <source>
        <dbReference type="Proteomes" id="UP000034681"/>
    </source>
</evidence>
<dbReference type="Pfam" id="PF05973">
    <property type="entry name" value="Gp49"/>
    <property type="match status" value="1"/>
</dbReference>
<dbReference type="RefSeq" id="WP_016924210.1">
    <property type="nucleotide sequence ID" value="NZ_KB235941.1"/>
</dbReference>